<evidence type="ECO:0000313" key="3">
    <source>
        <dbReference type="Proteomes" id="UP000247371"/>
    </source>
</evidence>
<feature type="transmembrane region" description="Helical" evidence="1">
    <location>
        <begin position="27"/>
        <end position="49"/>
    </location>
</feature>
<evidence type="ECO:0000313" key="2">
    <source>
        <dbReference type="EMBL" id="PYD68392.1"/>
    </source>
</evidence>
<sequence>MTKAPTPTPTSPRLTRRRAPVTLKQRIVRRVLMIVPMAALVFLVGRMGWLDQAADRLTFSRASWFDNTALVEHFRTIVTHNGMTSDSGDCLLFVLNGNDPPDATRIDVMEKHSGRCPGDRNTLPRLFTLQIDRVGQTARTDWQSPGVFHPLPR</sequence>
<dbReference type="EMBL" id="NKUB01000035">
    <property type="protein sequence ID" value="PYD68392.1"/>
    <property type="molecule type" value="Genomic_DNA"/>
</dbReference>
<proteinExistence type="predicted"/>
<keyword evidence="1" id="KW-0472">Membrane</keyword>
<dbReference type="AlphaFoldDB" id="A0A2V4RLG8"/>
<name>A0A2V4RLG8_9PROT</name>
<evidence type="ECO:0000256" key="1">
    <source>
        <dbReference type="SAM" id="Phobius"/>
    </source>
</evidence>
<keyword evidence="1" id="KW-1133">Transmembrane helix</keyword>
<accession>A0A2V4RLG8</accession>
<keyword evidence="3" id="KW-1185">Reference proteome</keyword>
<gene>
    <name evidence="2" type="ORF">CFR76_15275</name>
</gene>
<reference evidence="2 3" key="1">
    <citation type="submission" date="2017-07" db="EMBL/GenBank/DDBJ databases">
        <title>A draft genome sequence of Komagataeibacter swingsii LMG 22125.</title>
        <authorList>
            <person name="Skraban J."/>
            <person name="Cleenwerck I."/>
            <person name="Vandamme P."/>
            <person name="Trcek J."/>
        </authorList>
    </citation>
    <scope>NUCLEOTIDE SEQUENCE [LARGE SCALE GENOMIC DNA]</scope>
    <source>
        <strain evidence="2 3">LMG 22125</strain>
    </source>
</reference>
<dbReference type="Proteomes" id="UP000247371">
    <property type="component" value="Unassembled WGS sequence"/>
</dbReference>
<dbReference type="RefSeq" id="WP_110557766.1">
    <property type="nucleotide sequence ID" value="NZ_NKUB01000035.1"/>
</dbReference>
<keyword evidence="1" id="KW-0812">Transmembrane</keyword>
<protein>
    <submittedName>
        <fullName evidence="2">Uncharacterized protein</fullName>
    </submittedName>
</protein>
<organism evidence="2 3">
    <name type="scientific">Komagataeibacter swingsii</name>
    <dbReference type="NCBI Taxonomy" id="215220"/>
    <lineage>
        <taxon>Bacteria</taxon>
        <taxon>Pseudomonadati</taxon>
        <taxon>Pseudomonadota</taxon>
        <taxon>Alphaproteobacteria</taxon>
        <taxon>Acetobacterales</taxon>
        <taxon>Acetobacteraceae</taxon>
        <taxon>Komagataeibacter</taxon>
    </lineage>
</organism>
<comment type="caution">
    <text evidence="2">The sequence shown here is derived from an EMBL/GenBank/DDBJ whole genome shotgun (WGS) entry which is preliminary data.</text>
</comment>